<dbReference type="RefSeq" id="WP_093368194.1">
    <property type="nucleotide sequence ID" value="NZ_FNCW01000008.1"/>
</dbReference>
<keyword evidence="4" id="KW-1185">Reference proteome</keyword>
<dbReference type="STRING" id="470826.SAMN04488027_108119"/>
<evidence type="ECO:0000313" key="3">
    <source>
        <dbReference type="EMBL" id="SDG83663.1"/>
    </source>
</evidence>
<feature type="transmembrane region" description="Helical" evidence="1">
    <location>
        <begin position="269"/>
        <end position="286"/>
    </location>
</feature>
<keyword evidence="1" id="KW-0812">Transmembrane</keyword>
<protein>
    <recommendedName>
        <fullName evidence="2">DUF4350 domain-containing protein</fullName>
    </recommendedName>
</protein>
<reference evidence="3 4" key="1">
    <citation type="submission" date="2016-10" db="EMBL/GenBank/DDBJ databases">
        <authorList>
            <person name="de Groot N.N."/>
        </authorList>
    </citation>
    <scope>NUCLEOTIDE SEQUENCE [LARGE SCALE GENOMIC DNA]</scope>
    <source>
        <strain evidence="3 4">DSM 19803</strain>
    </source>
</reference>
<keyword evidence="1" id="KW-0472">Membrane</keyword>
<dbReference type="EMBL" id="FNCW01000008">
    <property type="protein sequence ID" value="SDG83663.1"/>
    <property type="molecule type" value="Genomic_DNA"/>
</dbReference>
<accession>A0A1G7XHT7</accession>
<name>A0A1G7XHT7_9FLAO</name>
<keyword evidence="1" id="KW-1133">Transmembrane helix</keyword>
<dbReference type="Pfam" id="PF14258">
    <property type="entry name" value="DUF4350"/>
    <property type="match status" value="1"/>
</dbReference>
<sequence length="398" mass="45816">MDKKTKGLLWGLFGLVILVMIMDKTADEPTDWSASYVHTDDRALATEIFYKGLQTVTSDIEHFKKSPFQIFQDSLQKSGTYFFLNNFVNLTDEESNALLEWADSGNTVFIASEGVPKLLLDTLDLEVTFHVSNSEIEYQPSFNLIEKLQKLPQFKTSKKAFEYLYFSEIDSATTKPLGLVKAKNAELDKANHTNYIQVDWGEGKFLLHLAPQIYTNYFMVDGTNSDYTARTLGYLNLNQPLFWDAYYKSGKERITNPLYYLLSNPYLKSAYYLIIFTSLLFVLFGGKRKQRPIPIIPAVRNRSYEFTQTIAGMYLDKKDHKAIAQKQIKSFLEHIRSAYHLSTHDIDSAFLKDLSSKTAKDYEDLKTLFQYIEHINTSEVVSEDELKTLDTKITTFNS</sequence>
<evidence type="ECO:0000256" key="1">
    <source>
        <dbReference type="SAM" id="Phobius"/>
    </source>
</evidence>
<evidence type="ECO:0000313" key="4">
    <source>
        <dbReference type="Proteomes" id="UP000199296"/>
    </source>
</evidence>
<dbReference type="Proteomes" id="UP000199296">
    <property type="component" value="Unassembled WGS sequence"/>
</dbReference>
<evidence type="ECO:0000259" key="2">
    <source>
        <dbReference type="Pfam" id="PF14258"/>
    </source>
</evidence>
<feature type="domain" description="DUF4350" evidence="2">
    <location>
        <begin position="73"/>
        <end position="231"/>
    </location>
</feature>
<dbReference type="InterPro" id="IPR025646">
    <property type="entry name" value="DUF4350"/>
</dbReference>
<gene>
    <name evidence="3" type="ORF">SAMN04488027_108119</name>
</gene>
<proteinExistence type="predicted"/>
<organism evidence="3 4">
    <name type="scientific">Psychroflexus sediminis</name>
    <dbReference type="NCBI Taxonomy" id="470826"/>
    <lineage>
        <taxon>Bacteria</taxon>
        <taxon>Pseudomonadati</taxon>
        <taxon>Bacteroidota</taxon>
        <taxon>Flavobacteriia</taxon>
        <taxon>Flavobacteriales</taxon>
        <taxon>Flavobacteriaceae</taxon>
        <taxon>Psychroflexus</taxon>
    </lineage>
</organism>
<dbReference type="OrthoDB" id="1111222at2"/>
<dbReference type="AlphaFoldDB" id="A0A1G7XHT7"/>